<reference evidence="3 4" key="1">
    <citation type="submission" date="2023-12" db="EMBL/GenBank/DDBJ databases">
        <title>Baltic Sea Cyanobacteria.</title>
        <authorList>
            <person name="Delbaje E."/>
            <person name="Fewer D.P."/>
            <person name="Shishido T.K."/>
        </authorList>
    </citation>
    <scope>NUCLEOTIDE SEQUENCE [LARGE SCALE GENOMIC DNA]</scope>
    <source>
        <strain evidence="3 4">UHCC-0300</strain>
    </source>
</reference>
<keyword evidence="4" id="KW-1185">Reference proteome</keyword>
<dbReference type="PRINTS" id="PR00420">
    <property type="entry name" value="RNGMNOXGNASE"/>
</dbReference>
<dbReference type="EMBL" id="JAYGHG010000001">
    <property type="protein sequence ID" value="MEA5580026.1"/>
    <property type="molecule type" value="Genomic_DNA"/>
</dbReference>
<gene>
    <name evidence="3" type="ORF">VB620_01565</name>
</gene>
<dbReference type="Gene3D" id="3.50.50.60">
    <property type="entry name" value="FAD/NAD(P)-binding domain"/>
    <property type="match status" value="2"/>
</dbReference>
<dbReference type="SUPFAM" id="SSF51905">
    <property type="entry name" value="FAD/NAD(P)-binding domain"/>
    <property type="match status" value="1"/>
</dbReference>
<feature type="domain" description="FAD-binding" evidence="2">
    <location>
        <begin position="2"/>
        <end position="333"/>
    </location>
</feature>
<dbReference type="PANTHER" id="PTHR43476:SF5">
    <property type="entry name" value="FAD-DEPENDENT MONOOXYGENASE"/>
    <property type="match status" value="1"/>
</dbReference>
<sequence>MAQIIIVGAGPTGATLALLLVKRGINVTLIEAAKDLHRVFRGEGLMPSGLDALAQMGLSRLLENIPTRPLDGWEFIINGKPLFRVDEPMGASRPCTLVSQPPLLKALILEAQTHDGFEFIQGVAVKDLLWSGERVAGVVLSDGRQLTADLVIGADGRNSIVRERAGLKLVHQPKSIDILWFKLAASPQFVDDNVFRTIVNSDRAERNAGGRIFSIFHGAESGKLHLAYVISATEPTDYKQANWGEIFASLSPSWLAEHFRHHADTIESPIKLSVLVGCCPQWHAPGILLLGDAAHPMSPVRAQGINMALRDVIVAANHLVPILSADGEHQQIDLALSDIQTEREPEIIRAQQLQLQEAAQGELLRNNPLVRSLLIQLAPLLRTIIKKSWSRRQRQMRQGITRVSLKV</sequence>
<evidence type="ECO:0000259" key="2">
    <source>
        <dbReference type="Pfam" id="PF01494"/>
    </source>
</evidence>
<protein>
    <submittedName>
        <fullName evidence="3">FAD-dependent monooxygenase</fullName>
    </submittedName>
</protein>
<dbReference type="Pfam" id="PF01494">
    <property type="entry name" value="FAD_binding_3"/>
    <property type="match status" value="1"/>
</dbReference>
<proteinExistence type="predicted"/>
<dbReference type="PANTHER" id="PTHR43476">
    <property type="entry name" value="3-(3-HYDROXY-PHENYL)PROPIONATE/3-HYDROXYCINNAMIC ACID HYDROXYLASE"/>
    <property type="match status" value="1"/>
</dbReference>
<dbReference type="InterPro" id="IPR002938">
    <property type="entry name" value="FAD-bd"/>
</dbReference>
<dbReference type="RefSeq" id="WP_323194363.1">
    <property type="nucleotide sequence ID" value="NZ_JAYGHG010000001.1"/>
</dbReference>
<comment type="caution">
    <text evidence="3">The sequence shown here is derived from an EMBL/GenBank/DDBJ whole genome shotgun (WGS) entry which is preliminary data.</text>
</comment>
<evidence type="ECO:0000313" key="4">
    <source>
        <dbReference type="Proteomes" id="UP001302120"/>
    </source>
</evidence>
<name>A0ABU5UAN1_9CYAN</name>
<accession>A0ABU5UAN1</accession>
<dbReference type="GO" id="GO:0004497">
    <property type="term" value="F:monooxygenase activity"/>
    <property type="evidence" value="ECO:0007669"/>
    <property type="project" value="UniProtKB-KW"/>
</dbReference>
<dbReference type="Proteomes" id="UP001302120">
    <property type="component" value="Unassembled WGS sequence"/>
</dbReference>
<dbReference type="InterPro" id="IPR050631">
    <property type="entry name" value="PheA/TfdB_FAD_monoxygenase"/>
</dbReference>
<keyword evidence="3" id="KW-0503">Monooxygenase</keyword>
<evidence type="ECO:0000313" key="3">
    <source>
        <dbReference type="EMBL" id="MEA5580026.1"/>
    </source>
</evidence>
<dbReference type="InterPro" id="IPR036188">
    <property type="entry name" value="FAD/NAD-bd_sf"/>
</dbReference>
<evidence type="ECO:0000256" key="1">
    <source>
        <dbReference type="ARBA" id="ARBA00023002"/>
    </source>
</evidence>
<keyword evidence="1" id="KW-0560">Oxidoreductase</keyword>
<organism evidence="3 4">
    <name type="scientific">Nodularia harveyana UHCC-0300</name>
    <dbReference type="NCBI Taxonomy" id="2974287"/>
    <lineage>
        <taxon>Bacteria</taxon>
        <taxon>Bacillati</taxon>
        <taxon>Cyanobacteriota</taxon>
        <taxon>Cyanophyceae</taxon>
        <taxon>Nostocales</taxon>
        <taxon>Nodulariaceae</taxon>
        <taxon>Nodularia</taxon>
    </lineage>
</organism>